<dbReference type="EMBL" id="BK032540">
    <property type="protein sequence ID" value="DAF46564.1"/>
    <property type="molecule type" value="Genomic_DNA"/>
</dbReference>
<sequence>MCNLCVIYKIIPVKTLVLNDICLYLQFYK</sequence>
<organism evidence="1">
    <name type="scientific">Myoviridae sp. ct1ba2</name>
    <dbReference type="NCBI Taxonomy" id="2827654"/>
    <lineage>
        <taxon>Viruses</taxon>
        <taxon>Duplodnaviria</taxon>
        <taxon>Heunggongvirae</taxon>
        <taxon>Uroviricota</taxon>
        <taxon>Caudoviricetes</taxon>
    </lineage>
</organism>
<protein>
    <submittedName>
        <fullName evidence="1">Uncharacterized protein</fullName>
    </submittedName>
</protein>
<evidence type="ECO:0000313" key="1">
    <source>
        <dbReference type="EMBL" id="DAF46564.1"/>
    </source>
</evidence>
<proteinExistence type="predicted"/>
<name>A0A8S5S690_9CAUD</name>
<accession>A0A8S5S690</accession>
<reference evidence="1" key="1">
    <citation type="journal article" date="2021" name="Proc. Natl. Acad. Sci. U.S.A.">
        <title>A Catalog of Tens of Thousands of Viruses from Human Metagenomes Reveals Hidden Associations with Chronic Diseases.</title>
        <authorList>
            <person name="Tisza M.J."/>
            <person name="Buck C.B."/>
        </authorList>
    </citation>
    <scope>NUCLEOTIDE SEQUENCE</scope>
    <source>
        <strain evidence="1">Ct1ba2</strain>
    </source>
</reference>